<proteinExistence type="predicted"/>
<evidence type="ECO:0000313" key="1">
    <source>
        <dbReference type="EMBL" id="TKR57961.1"/>
    </source>
</evidence>
<reference evidence="1 2" key="2">
    <citation type="journal article" date="2019" name="G3 (Bethesda)">
        <title>Hybrid Assembly of the Genome of the Entomopathogenic Nematode Steinernema carpocapsae Identifies the X-Chromosome.</title>
        <authorList>
            <person name="Serra L."/>
            <person name="Macchietto M."/>
            <person name="Macias-Munoz A."/>
            <person name="McGill C.J."/>
            <person name="Rodriguez I.M."/>
            <person name="Rodriguez B."/>
            <person name="Murad R."/>
            <person name="Mortazavi A."/>
        </authorList>
    </citation>
    <scope>NUCLEOTIDE SEQUENCE [LARGE SCALE GENOMIC DNA]</scope>
    <source>
        <strain evidence="1 2">ALL</strain>
    </source>
</reference>
<sequence length="168" mass="19539">MCSSDFADSLVNFEFAHTWFSDFKPAYDSLLKSHLASSRLTDHFNLNCGDLSNTQTMIRKNFRTCTHFKPLFIGTTPEYTFADFENVRHDCWGKVNPTINNYEIFEALFEVGSGENLKGFRTDLLREDADGIYEWHKDEDTAIRLRGSTGRRWKIQLVDLNPPEKKQQ</sequence>
<dbReference type="EMBL" id="AZBU02000014">
    <property type="protein sequence ID" value="TKR57961.1"/>
    <property type="molecule type" value="Genomic_DNA"/>
</dbReference>
<name>A0A4U5LPU5_STECR</name>
<evidence type="ECO:0000313" key="2">
    <source>
        <dbReference type="Proteomes" id="UP000298663"/>
    </source>
</evidence>
<reference evidence="1 2" key="1">
    <citation type="journal article" date="2015" name="Genome Biol.">
        <title>Comparative genomics of Steinernema reveals deeply conserved gene regulatory networks.</title>
        <authorList>
            <person name="Dillman A.R."/>
            <person name="Macchietto M."/>
            <person name="Porter C.F."/>
            <person name="Rogers A."/>
            <person name="Williams B."/>
            <person name="Antoshechkin I."/>
            <person name="Lee M.M."/>
            <person name="Goodwin Z."/>
            <person name="Lu X."/>
            <person name="Lewis E.E."/>
            <person name="Goodrich-Blair H."/>
            <person name="Stock S.P."/>
            <person name="Adams B.J."/>
            <person name="Sternberg P.W."/>
            <person name="Mortazavi A."/>
        </authorList>
    </citation>
    <scope>NUCLEOTIDE SEQUENCE [LARGE SCALE GENOMIC DNA]</scope>
    <source>
        <strain evidence="1 2">ALL</strain>
    </source>
</reference>
<protein>
    <submittedName>
        <fullName evidence="1">Uncharacterized protein</fullName>
    </submittedName>
</protein>
<organism evidence="1 2">
    <name type="scientific">Steinernema carpocapsae</name>
    <name type="common">Entomopathogenic nematode</name>
    <dbReference type="NCBI Taxonomy" id="34508"/>
    <lineage>
        <taxon>Eukaryota</taxon>
        <taxon>Metazoa</taxon>
        <taxon>Ecdysozoa</taxon>
        <taxon>Nematoda</taxon>
        <taxon>Chromadorea</taxon>
        <taxon>Rhabditida</taxon>
        <taxon>Tylenchina</taxon>
        <taxon>Panagrolaimomorpha</taxon>
        <taxon>Strongyloidoidea</taxon>
        <taxon>Steinernematidae</taxon>
        <taxon>Steinernema</taxon>
    </lineage>
</organism>
<gene>
    <name evidence="1" type="ORF">L596_030595</name>
</gene>
<accession>A0A4U5LPU5</accession>
<dbReference type="AlphaFoldDB" id="A0A4U5LPU5"/>
<dbReference type="Proteomes" id="UP000298663">
    <property type="component" value="Unassembled WGS sequence"/>
</dbReference>
<keyword evidence="2" id="KW-1185">Reference proteome</keyword>
<comment type="caution">
    <text evidence="1">The sequence shown here is derived from an EMBL/GenBank/DDBJ whole genome shotgun (WGS) entry which is preliminary data.</text>
</comment>